<dbReference type="InterPro" id="IPR001810">
    <property type="entry name" value="F-box_dom"/>
</dbReference>
<dbReference type="Gene3D" id="1.10.10.10">
    <property type="entry name" value="Winged helix-like DNA-binding domain superfamily/Winged helix DNA-binding domain"/>
    <property type="match status" value="1"/>
</dbReference>
<dbReference type="EMBL" id="KV878890">
    <property type="protein sequence ID" value="OJJ88095.1"/>
    <property type="molecule type" value="Genomic_DNA"/>
</dbReference>
<dbReference type="InterPro" id="IPR036388">
    <property type="entry name" value="WH-like_DNA-bd_sf"/>
</dbReference>
<dbReference type="AlphaFoldDB" id="A0A1L9VW20"/>
<dbReference type="InterPro" id="IPR014892">
    <property type="entry name" value="RPA_C"/>
</dbReference>
<dbReference type="Proteomes" id="UP000184300">
    <property type="component" value="Unassembled WGS sequence"/>
</dbReference>
<dbReference type="GeneID" id="34462034"/>
<dbReference type="InterPro" id="IPR036390">
    <property type="entry name" value="WH_DNA-bd_sf"/>
</dbReference>
<sequence>MSHTIISANETISKLPTEILFHIFSFLLTTSDQGIGDFDAQWRPLRLVCLQWRNVVDMFIYSHLTLPSQNEDHGSLRLERCLKQMDRRPHRWKYLHSLSLNVQGDSERGYCISLIKEATRKGSVINQLALTTEILSFDQALSETIAGLPLTSLDLSGVKFGIGLRTIWKYFNLPTLQHIHLSQVTWSDDMLDLLRSLKFDQNWVYLAEEHIVEYQQLNHPDKCEQLLPVGCHQNLKSLVLPVPAAEPDVADLLFLWPAHLKRVTFLFIHDTLYAESYPAPVIESLLNLHCDSLERIELPPIPGNGLPNLSAFHNISELHLHASSFFNTTPFDASSKLEAPCLQRLTIDFTKHEPFSRSVGGSVDPEDFSNHKANFLEHFIITQKSGQSKTCLRQIFLRFGPETIAEDSILLELWSADLVEEVSAVAASYDISLTYNKPVYVEGRGEFPRRVLDRTQHMIFDLLLEPPTQDGVHVDAIKNSLGLPTAEVESAIEGMLRDGILFTTVDADTFDIIDYFS</sequence>
<dbReference type="SUPFAM" id="SSF46785">
    <property type="entry name" value="Winged helix' DNA-binding domain"/>
    <property type="match status" value="1"/>
</dbReference>
<protein>
    <recommendedName>
        <fullName evidence="5">F-box domain-containing protein</fullName>
    </recommendedName>
</protein>
<feature type="domain" description="F-box" evidence="2">
    <location>
        <begin position="12"/>
        <end position="65"/>
    </location>
</feature>
<feature type="domain" description="Replication protein A C-terminal" evidence="1">
    <location>
        <begin position="452"/>
        <end position="507"/>
    </location>
</feature>
<evidence type="ECO:0008006" key="5">
    <source>
        <dbReference type="Google" id="ProtNLM"/>
    </source>
</evidence>
<proteinExistence type="predicted"/>
<evidence type="ECO:0000313" key="3">
    <source>
        <dbReference type="EMBL" id="OJJ88095.1"/>
    </source>
</evidence>
<organism evidence="3 4">
    <name type="scientific">Aspergillus glaucus CBS 516.65</name>
    <dbReference type="NCBI Taxonomy" id="1160497"/>
    <lineage>
        <taxon>Eukaryota</taxon>
        <taxon>Fungi</taxon>
        <taxon>Dikarya</taxon>
        <taxon>Ascomycota</taxon>
        <taxon>Pezizomycotina</taxon>
        <taxon>Eurotiomycetes</taxon>
        <taxon>Eurotiomycetidae</taxon>
        <taxon>Eurotiales</taxon>
        <taxon>Aspergillaceae</taxon>
        <taxon>Aspergillus</taxon>
        <taxon>Aspergillus subgen. Aspergillus</taxon>
    </lineage>
</organism>
<dbReference type="RefSeq" id="XP_022404778.1">
    <property type="nucleotide sequence ID" value="XM_022545773.1"/>
</dbReference>
<dbReference type="Pfam" id="PF08784">
    <property type="entry name" value="RPA_C"/>
    <property type="match status" value="1"/>
</dbReference>
<dbReference type="InterPro" id="IPR036047">
    <property type="entry name" value="F-box-like_dom_sf"/>
</dbReference>
<dbReference type="OrthoDB" id="5139510at2759"/>
<evidence type="ECO:0000259" key="1">
    <source>
        <dbReference type="Pfam" id="PF08784"/>
    </source>
</evidence>
<dbReference type="SUPFAM" id="SSF81383">
    <property type="entry name" value="F-box domain"/>
    <property type="match status" value="1"/>
</dbReference>
<gene>
    <name evidence="3" type="ORF">ASPGLDRAFT_43211</name>
</gene>
<reference evidence="4" key="1">
    <citation type="journal article" date="2017" name="Genome Biol.">
        <title>Comparative genomics reveals high biological diversity and specific adaptations in the industrially and medically important fungal genus Aspergillus.</title>
        <authorList>
            <person name="de Vries R.P."/>
            <person name="Riley R."/>
            <person name="Wiebenga A."/>
            <person name="Aguilar-Osorio G."/>
            <person name="Amillis S."/>
            <person name="Uchima C.A."/>
            <person name="Anderluh G."/>
            <person name="Asadollahi M."/>
            <person name="Askin M."/>
            <person name="Barry K."/>
            <person name="Battaglia E."/>
            <person name="Bayram O."/>
            <person name="Benocci T."/>
            <person name="Braus-Stromeyer S.A."/>
            <person name="Caldana C."/>
            <person name="Canovas D."/>
            <person name="Cerqueira G.C."/>
            <person name="Chen F."/>
            <person name="Chen W."/>
            <person name="Choi C."/>
            <person name="Clum A."/>
            <person name="Dos Santos R.A."/>
            <person name="Damasio A.R."/>
            <person name="Diallinas G."/>
            <person name="Emri T."/>
            <person name="Fekete E."/>
            <person name="Flipphi M."/>
            <person name="Freyberg S."/>
            <person name="Gallo A."/>
            <person name="Gournas C."/>
            <person name="Habgood R."/>
            <person name="Hainaut M."/>
            <person name="Harispe M.L."/>
            <person name="Henrissat B."/>
            <person name="Hilden K.S."/>
            <person name="Hope R."/>
            <person name="Hossain A."/>
            <person name="Karabika E."/>
            <person name="Karaffa L."/>
            <person name="Karanyi Z."/>
            <person name="Krasevec N."/>
            <person name="Kuo A."/>
            <person name="Kusch H."/>
            <person name="LaButti K."/>
            <person name="Lagendijk E.L."/>
            <person name="Lapidus A."/>
            <person name="Levasseur A."/>
            <person name="Lindquist E."/>
            <person name="Lipzen A."/>
            <person name="Logrieco A.F."/>
            <person name="MacCabe A."/>
            <person name="Maekelae M.R."/>
            <person name="Malavazi I."/>
            <person name="Melin P."/>
            <person name="Meyer V."/>
            <person name="Mielnichuk N."/>
            <person name="Miskei M."/>
            <person name="Molnar A.P."/>
            <person name="Mule G."/>
            <person name="Ngan C.Y."/>
            <person name="Orejas M."/>
            <person name="Orosz E."/>
            <person name="Ouedraogo J.P."/>
            <person name="Overkamp K.M."/>
            <person name="Park H.-S."/>
            <person name="Perrone G."/>
            <person name="Piumi F."/>
            <person name="Punt P.J."/>
            <person name="Ram A.F."/>
            <person name="Ramon A."/>
            <person name="Rauscher S."/>
            <person name="Record E."/>
            <person name="Riano-Pachon D.M."/>
            <person name="Robert V."/>
            <person name="Roehrig J."/>
            <person name="Ruller R."/>
            <person name="Salamov A."/>
            <person name="Salih N.S."/>
            <person name="Samson R.A."/>
            <person name="Sandor E."/>
            <person name="Sanguinetti M."/>
            <person name="Schuetze T."/>
            <person name="Sepcic K."/>
            <person name="Shelest E."/>
            <person name="Sherlock G."/>
            <person name="Sophianopoulou V."/>
            <person name="Squina F.M."/>
            <person name="Sun H."/>
            <person name="Susca A."/>
            <person name="Todd R.B."/>
            <person name="Tsang A."/>
            <person name="Unkles S.E."/>
            <person name="van de Wiele N."/>
            <person name="van Rossen-Uffink D."/>
            <person name="Oliveira J.V."/>
            <person name="Vesth T.C."/>
            <person name="Visser J."/>
            <person name="Yu J.-H."/>
            <person name="Zhou M."/>
            <person name="Andersen M.R."/>
            <person name="Archer D.B."/>
            <person name="Baker S.E."/>
            <person name="Benoit I."/>
            <person name="Brakhage A.A."/>
            <person name="Braus G.H."/>
            <person name="Fischer R."/>
            <person name="Frisvad J.C."/>
            <person name="Goldman G.H."/>
            <person name="Houbraken J."/>
            <person name="Oakley B."/>
            <person name="Pocsi I."/>
            <person name="Scazzocchio C."/>
            <person name="Seiboth B."/>
            <person name="vanKuyk P.A."/>
            <person name="Wortman J."/>
            <person name="Dyer P.S."/>
            <person name="Grigoriev I.V."/>
        </authorList>
    </citation>
    <scope>NUCLEOTIDE SEQUENCE [LARGE SCALE GENOMIC DNA]</scope>
    <source>
        <strain evidence="4">CBS 516.65</strain>
    </source>
</reference>
<keyword evidence="4" id="KW-1185">Reference proteome</keyword>
<dbReference type="Pfam" id="PF12937">
    <property type="entry name" value="F-box-like"/>
    <property type="match status" value="1"/>
</dbReference>
<name>A0A1L9VW20_ASPGL</name>
<dbReference type="Gene3D" id="1.20.1280.50">
    <property type="match status" value="1"/>
</dbReference>
<dbReference type="SUPFAM" id="SSF52047">
    <property type="entry name" value="RNI-like"/>
    <property type="match status" value="1"/>
</dbReference>
<evidence type="ECO:0000259" key="2">
    <source>
        <dbReference type="Pfam" id="PF12937"/>
    </source>
</evidence>
<accession>A0A1L9VW20</accession>
<evidence type="ECO:0000313" key="4">
    <source>
        <dbReference type="Proteomes" id="UP000184300"/>
    </source>
</evidence>
<dbReference type="VEuPathDB" id="FungiDB:ASPGLDRAFT_43211"/>